<gene>
    <name evidence="2" type="ORF">OV287_42005</name>
</gene>
<comment type="caution">
    <text evidence="2">The sequence shown here is derived from an EMBL/GenBank/DDBJ whole genome shotgun (WGS) entry which is preliminary data.</text>
</comment>
<sequence>MPAKDLGNKYVCFKCSTKFYDMKKPDPLCPKCGADQRESPALKPPSEGRRGRLSSIPKVIEPIEPEEPAAESEEEELAEFEDEDAEAASPGEEDEEI</sequence>
<dbReference type="EMBL" id="JAPNKA010000001">
    <property type="protein sequence ID" value="MCY1081044.1"/>
    <property type="molecule type" value="Genomic_DNA"/>
</dbReference>
<feature type="compositionally biased region" description="Basic and acidic residues" evidence="1">
    <location>
        <begin position="34"/>
        <end position="50"/>
    </location>
</feature>
<accession>A0ABT4AH84</accession>
<protein>
    <submittedName>
        <fullName evidence="2">FYDLN acid domain-containing protein</fullName>
    </submittedName>
</protein>
<feature type="region of interest" description="Disordered" evidence="1">
    <location>
        <begin position="28"/>
        <end position="97"/>
    </location>
</feature>
<dbReference type="Proteomes" id="UP001207654">
    <property type="component" value="Unassembled WGS sequence"/>
</dbReference>
<name>A0ABT4AH84_9BACT</name>
<evidence type="ECO:0000313" key="2">
    <source>
        <dbReference type="EMBL" id="MCY1081044.1"/>
    </source>
</evidence>
<dbReference type="Pfam" id="PF09538">
    <property type="entry name" value="FYDLN_acid"/>
    <property type="match status" value="1"/>
</dbReference>
<dbReference type="Gene3D" id="2.20.28.10">
    <property type="match status" value="1"/>
</dbReference>
<proteinExistence type="predicted"/>
<evidence type="ECO:0000313" key="3">
    <source>
        <dbReference type="Proteomes" id="UP001207654"/>
    </source>
</evidence>
<organism evidence="2 3">
    <name type="scientific">Archangium lansingense</name>
    <dbReference type="NCBI Taxonomy" id="2995310"/>
    <lineage>
        <taxon>Bacteria</taxon>
        <taxon>Pseudomonadati</taxon>
        <taxon>Myxococcota</taxon>
        <taxon>Myxococcia</taxon>
        <taxon>Myxococcales</taxon>
        <taxon>Cystobacterineae</taxon>
        <taxon>Archangiaceae</taxon>
        <taxon>Archangium</taxon>
    </lineage>
</organism>
<feature type="compositionally biased region" description="Acidic residues" evidence="1">
    <location>
        <begin position="63"/>
        <end position="97"/>
    </location>
</feature>
<dbReference type="InterPro" id="IPR012644">
    <property type="entry name" value="CHP02300_FYDLN_acid"/>
</dbReference>
<reference evidence="2 3" key="1">
    <citation type="submission" date="2022-11" db="EMBL/GenBank/DDBJ databases">
        <title>Minimal conservation of predation-associated metabolite biosynthetic gene clusters underscores biosynthetic potential of Myxococcota including descriptions for ten novel species: Archangium lansinium sp. nov., Myxococcus landrumus sp. nov., Nannocystis bai.</title>
        <authorList>
            <person name="Ahearne A."/>
            <person name="Stevens C."/>
            <person name="Phillips K."/>
        </authorList>
    </citation>
    <scope>NUCLEOTIDE SEQUENCE [LARGE SCALE GENOMIC DNA]</scope>
    <source>
        <strain evidence="2 3">MIWBW</strain>
    </source>
</reference>
<dbReference type="RefSeq" id="WP_267539659.1">
    <property type="nucleotide sequence ID" value="NZ_JAPNKA010000001.1"/>
</dbReference>
<evidence type="ECO:0000256" key="1">
    <source>
        <dbReference type="SAM" id="MobiDB-lite"/>
    </source>
</evidence>
<keyword evidence="3" id="KW-1185">Reference proteome</keyword>